<gene>
    <name evidence="3" type="ORF">ACFFSY_30270</name>
</gene>
<feature type="domain" description="THIF-type NAD/FAD binding fold" evidence="2">
    <location>
        <begin position="14"/>
        <end position="251"/>
    </location>
</feature>
<name>A0ABV5L0A7_9BACL</name>
<evidence type="ECO:0000313" key="4">
    <source>
        <dbReference type="Proteomes" id="UP001589747"/>
    </source>
</evidence>
<evidence type="ECO:0000313" key="3">
    <source>
        <dbReference type="EMBL" id="MFB9330251.1"/>
    </source>
</evidence>
<dbReference type="Proteomes" id="UP001589747">
    <property type="component" value="Unassembled WGS sequence"/>
</dbReference>
<evidence type="ECO:0000256" key="1">
    <source>
        <dbReference type="SAM" id="MobiDB-lite"/>
    </source>
</evidence>
<keyword evidence="4" id="KW-1185">Reference proteome</keyword>
<dbReference type="InterPro" id="IPR035985">
    <property type="entry name" value="Ubiquitin-activating_enz"/>
</dbReference>
<accession>A0ABV5L0A7</accession>
<protein>
    <submittedName>
        <fullName evidence="3">ThiF family adenylyltransferase</fullName>
    </submittedName>
</protein>
<organism evidence="3 4">
    <name type="scientific">Paenibacillus aurantiacus</name>
    <dbReference type="NCBI Taxonomy" id="1936118"/>
    <lineage>
        <taxon>Bacteria</taxon>
        <taxon>Bacillati</taxon>
        <taxon>Bacillota</taxon>
        <taxon>Bacilli</taxon>
        <taxon>Bacillales</taxon>
        <taxon>Paenibacillaceae</taxon>
        <taxon>Paenibacillus</taxon>
    </lineage>
</organism>
<dbReference type="InterPro" id="IPR000594">
    <property type="entry name" value="ThiF_NAD_FAD-bd"/>
</dbReference>
<dbReference type="InterPro" id="IPR045886">
    <property type="entry name" value="ThiF/MoeB/HesA"/>
</dbReference>
<keyword evidence="3" id="KW-0808">Transferase</keyword>
<dbReference type="EMBL" id="JBHMDO010000047">
    <property type="protein sequence ID" value="MFB9330251.1"/>
    <property type="molecule type" value="Genomic_DNA"/>
</dbReference>
<sequence length="406" mass="43731">MRKPAEQPRWPDRYSRQTRFAPIGANGQQRLGQAGVLIVGCGALGASLAQHMARAGIGLVRIVDRDYVEPSNLQRQVLFDEQDASDSLPKAVAAARKLRRINGEIEIDPRVLDVTNANVGELLDGIDAVLDGTDNAAARLLLSERCFRLGIPFIYGGVAGSQGMSATLVPGATACLRCLIGDGGSDASADTCDTIGVIAPAVEWVAALQAAEALKWLSGRREAVRNTWVTGDLWNFRIRESALPSPSHECDICGRAQTAEDRDRDAGKLQSRARAMQTEGESQELSQHQSYPMQMSENRSDLNTAGYLKLGDAQATTAILCGRDTVQVTMEADHGIDLAATEEWLAARGCEVASNPYLVKAVLPEGEKLVLFPDGRILVQGTQDAARAISLCQVYLIGMRAAYSQR</sequence>
<dbReference type="CDD" id="cd00757">
    <property type="entry name" value="ThiF_MoeB_HesA_family"/>
    <property type="match status" value="1"/>
</dbReference>
<comment type="caution">
    <text evidence="3">The sequence shown here is derived from an EMBL/GenBank/DDBJ whole genome shotgun (WGS) entry which is preliminary data.</text>
</comment>
<reference evidence="3 4" key="1">
    <citation type="submission" date="2024-09" db="EMBL/GenBank/DDBJ databases">
        <authorList>
            <person name="Sun Q."/>
            <person name="Mori K."/>
        </authorList>
    </citation>
    <scope>NUCLEOTIDE SEQUENCE [LARGE SCALE GENOMIC DNA]</scope>
    <source>
        <strain evidence="3 4">TISTR 2452</strain>
    </source>
</reference>
<dbReference type="PANTHER" id="PTHR10953:SF102">
    <property type="entry name" value="ADENYLYLTRANSFERASE AND SULFURTRANSFERASE MOCS3"/>
    <property type="match status" value="1"/>
</dbReference>
<dbReference type="RefSeq" id="WP_377501269.1">
    <property type="nucleotide sequence ID" value="NZ_JBHMDO010000047.1"/>
</dbReference>
<dbReference type="GO" id="GO:0016779">
    <property type="term" value="F:nucleotidyltransferase activity"/>
    <property type="evidence" value="ECO:0007669"/>
    <property type="project" value="UniProtKB-KW"/>
</dbReference>
<feature type="compositionally biased region" description="Polar residues" evidence="1">
    <location>
        <begin position="279"/>
        <end position="296"/>
    </location>
</feature>
<dbReference type="Pfam" id="PF00899">
    <property type="entry name" value="ThiF"/>
    <property type="match status" value="1"/>
</dbReference>
<dbReference type="Gene3D" id="3.40.50.720">
    <property type="entry name" value="NAD(P)-binding Rossmann-like Domain"/>
    <property type="match status" value="1"/>
</dbReference>
<dbReference type="SUPFAM" id="SSF69572">
    <property type="entry name" value="Activating enzymes of the ubiquitin-like proteins"/>
    <property type="match status" value="1"/>
</dbReference>
<dbReference type="PANTHER" id="PTHR10953">
    <property type="entry name" value="UBIQUITIN-ACTIVATING ENZYME E1"/>
    <property type="match status" value="1"/>
</dbReference>
<feature type="region of interest" description="Disordered" evidence="1">
    <location>
        <begin position="259"/>
        <end position="296"/>
    </location>
</feature>
<keyword evidence="3" id="KW-0548">Nucleotidyltransferase</keyword>
<evidence type="ECO:0000259" key="2">
    <source>
        <dbReference type="Pfam" id="PF00899"/>
    </source>
</evidence>
<proteinExistence type="predicted"/>